<keyword evidence="3" id="KW-1185">Reference proteome</keyword>
<accession>A0ABP9RG01</accession>
<dbReference type="InterPro" id="IPR004165">
    <property type="entry name" value="CoA_trans_fam_I"/>
</dbReference>
<comment type="caution">
    <text evidence="2">The sequence shown here is derived from an EMBL/GenBank/DDBJ whole genome shotgun (WGS) entry which is preliminary data.</text>
</comment>
<dbReference type="GO" id="GO:0016740">
    <property type="term" value="F:transferase activity"/>
    <property type="evidence" value="ECO:0007669"/>
    <property type="project" value="UniProtKB-KW"/>
</dbReference>
<name>A0ABP9RG01_9PSEU</name>
<dbReference type="EMBL" id="BAABJP010000068">
    <property type="protein sequence ID" value="GAA5176044.1"/>
    <property type="molecule type" value="Genomic_DNA"/>
</dbReference>
<dbReference type="RefSeq" id="WP_185065664.1">
    <property type="nucleotide sequence ID" value="NZ_BAABJP010000068.1"/>
</dbReference>
<gene>
    <name evidence="2" type="ORF">GCM10023321_83450</name>
</gene>
<keyword evidence="2" id="KW-0808">Transferase</keyword>
<dbReference type="Gene3D" id="3.40.1080.10">
    <property type="entry name" value="Glutaconate Coenzyme A-transferase"/>
    <property type="match status" value="1"/>
</dbReference>
<dbReference type="PANTHER" id="PTHR43293:SF3">
    <property type="entry name" value="CHOLESTEROL RING-CLEAVING HYDROLASE IPDB SUBUNIT"/>
    <property type="match status" value="1"/>
</dbReference>
<comment type="similarity">
    <text evidence="1">Belongs to the 3-oxoacid CoA-transferase subunit B family.</text>
</comment>
<dbReference type="SMART" id="SM00882">
    <property type="entry name" value="CoA_trans"/>
    <property type="match status" value="1"/>
</dbReference>
<dbReference type="SUPFAM" id="SSF100950">
    <property type="entry name" value="NagB/RpiA/CoA transferase-like"/>
    <property type="match status" value="1"/>
</dbReference>
<dbReference type="Gene3D" id="3.30.30.40">
    <property type="match status" value="1"/>
</dbReference>
<dbReference type="InterPro" id="IPR037171">
    <property type="entry name" value="NagB/RpiA_transferase-like"/>
</dbReference>
<dbReference type="Pfam" id="PF01144">
    <property type="entry name" value="CoA_trans"/>
    <property type="match status" value="1"/>
</dbReference>
<evidence type="ECO:0000313" key="3">
    <source>
        <dbReference type="Proteomes" id="UP001428817"/>
    </source>
</evidence>
<dbReference type="PANTHER" id="PTHR43293">
    <property type="entry name" value="ACETATE COA-TRANSFERASE YDIF"/>
    <property type="match status" value="1"/>
</dbReference>
<reference evidence="3" key="1">
    <citation type="journal article" date="2019" name="Int. J. Syst. Evol. Microbiol.">
        <title>The Global Catalogue of Microorganisms (GCM) 10K type strain sequencing project: providing services to taxonomists for standard genome sequencing and annotation.</title>
        <authorList>
            <consortium name="The Broad Institute Genomics Platform"/>
            <consortium name="The Broad Institute Genome Sequencing Center for Infectious Disease"/>
            <person name="Wu L."/>
            <person name="Ma J."/>
        </authorList>
    </citation>
    <scope>NUCLEOTIDE SEQUENCE [LARGE SCALE GENOMIC DNA]</scope>
    <source>
        <strain evidence="3">JCM 18303</strain>
    </source>
</reference>
<protein>
    <submittedName>
        <fullName evidence="2">CoA transferase subunit A</fullName>
    </submittedName>
</protein>
<organism evidence="2 3">
    <name type="scientific">Pseudonocardia eucalypti</name>
    <dbReference type="NCBI Taxonomy" id="648755"/>
    <lineage>
        <taxon>Bacteria</taxon>
        <taxon>Bacillati</taxon>
        <taxon>Actinomycetota</taxon>
        <taxon>Actinomycetes</taxon>
        <taxon>Pseudonocardiales</taxon>
        <taxon>Pseudonocardiaceae</taxon>
        <taxon>Pseudonocardia</taxon>
    </lineage>
</organism>
<sequence length="312" mass="34584">MTSARAELEAHRRPVADKVTSATEAVALVRDGDHVSIGGTNYSRTPMALVFELLRQRRTGLTVSRPLSCFEAELLLATGTADTLMTSWVGVGHGWGLARVVRHQVEHGLARFEEWSHLALGMRYRAAAMGLPFLPTYTMLGSDLARRVDARTVTCPFTGEELLAVPALHPDVAFVHVQRADRFGNAQIDGYPFMDVDMVHAARRVVLSAEEIVEPEQLRARPSETVIPHFAVDAVVHQPYGCYPHECYGGYEVDAAHFTEYMNHVRDQGVPGALRYVDANIRAHADFTGFLATIGGDRLAEQRRRALELMPR</sequence>
<proteinExistence type="inferred from homology"/>
<evidence type="ECO:0000256" key="1">
    <source>
        <dbReference type="ARBA" id="ARBA00007047"/>
    </source>
</evidence>
<evidence type="ECO:0000313" key="2">
    <source>
        <dbReference type="EMBL" id="GAA5176044.1"/>
    </source>
</evidence>
<dbReference type="Proteomes" id="UP001428817">
    <property type="component" value="Unassembled WGS sequence"/>
</dbReference>